<dbReference type="InterPro" id="IPR002889">
    <property type="entry name" value="WSC_carb-bd"/>
</dbReference>
<evidence type="ECO:0000313" key="4">
    <source>
        <dbReference type="EMBL" id="GJJ76377.1"/>
    </source>
</evidence>
<feature type="region of interest" description="Disordered" evidence="1">
    <location>
        <begin position="145"/>
        <end position="188"/>
    </location>
</feature>
<dbReference type="AlphaFoldDB" id="A0A9P3HGV3"/>
<feature type="region of interest" description="Disordered" evidence="1">
    <location>
        <begin position="293"/>
        <end position="390"/>
    </location>
</feature>
<dbReference type="Pfam" id="PF01822">
    <property type="entry name" value="WSC"/>
    <property type="match status" value="1"/>
</dbReference>
<dbReference type="EMBL" id="BQFW01000012">
    <property type="protein sequence ID" value="GJJ76377.1"/>
    <property type="molecule type" value="Genomic_DNA"/>
</dbReference>
<dbReference type="PROSITE" id="PS51212">
    <property type="entry name" value="WSC"/>
    <property type="match status" value="1"/>
</dbReference>
<feature type="transmembrane region" description="Helical" evidence="2">
    <location>
        <begin position="114"/>
        <end position="135"/>
    </location>
</feature>
<keyword evidence="2" id="KW-1133">Transmembrane helix</keyword>
<sequence>MIAQAEACFKHCSIGTWSYAAIRNRTVCTCGDTFNKYGSAPESECSTACPEESSVFDHCGGPEFNSVYSIGAVIPKVPWPVPSVGPPTVGNPTPLNPDSNINDHSGHDHSTNKAAVISGSIVVVVIIVSMVLMFVRRKKPIETQPIEKGPVHGPTPTAAREGASSGDRRTLLRDDLSKGGGTTWSAPEKTQLEMADRDIEAQLFADFESCAVEGGPLQEHQPVVLHPLASHQRPSQDRHHYLVDIPTLAYKDQPSPSLYPVSNDNIQQSRVPSFVSKISEKLSHLRVKTQYLQPPQLHKSSSSNPSSPCPSLSLSPSPSSLSGSYPPVSPISPISPGFVHSPEDPQQQHLPPCPPVSIKATQEEEWEQGDTENRAPSFSTISAPIPGPVSNNNHCRKQKRLSSHSHHHLHQSWNTVSDNSAGSMCAISMSSHPQTHQTKAQADKHHRSKLIQDLILHGD</sequence>
<gene>
    <name evidence="4" type="ORF">EMPS_08736</name>
</gene>
<proteinExistence type="predicted"/>
<evidence type="ECO:0000313" key="5">
    <source>
        <dbReference type="Proteomes" id="UP000827284"/>
    </source>
</evidence>
<protein>
    <recommendedName>
        <fullName evidence="3">WSC domain-containing protein</fullName>
    </recommendedName>
</protein>
<reference evidence="4" key="2">
    <citation type="journal article" date="2022" name="Microbiol. Resour. Announc.">
        <title>Whole-Genome Sequence of Entomortierella parvispora E1425, a Mucoromycotan Fungus Associated with Burkholderiaceae-Related Endosymbiotic Bacteria.</title>
        <authorList>
            <person name="Herlambang A."/>
            <person name="Guo Y."/>
            <person name="Takashima Y."/>
            <person name="Narisawa K."/>
            <person name="Ohta H."/>
            <person name="Nishizawa T."/>
        </authorList>
    </citation>
    <scope>NUCLEOTIDE SEQUENCE</scope>
    <source>
        <strain evidence="4">E1425</strain>
    </source>
</reference>
<keyword evidence="5" id="KW-1185">Reference proteome</keyword>
<feature type="compositionally biased region" description="Basic and acidic residues" evidence="1">
    <location>
        <begin position="166"/>
        <end position="177"/>
    </location>
</feature>
<name>A0A9P3HGV3_9FUNG</name>
<organism evidence="4 5">
    <name type="scientific">Entomortierella parvispora</name>
    <dbReference type="NCBI Taxonomy" id="205924"/>
    <lineage>
        <taxon>Eukaryota</taxon>
        <taxon>Fungi</taxon>
        <taxon>Fungi incertae sedis</taxon>
        <taxon>Mucoromycota</taxon>
        <taxon>Mortierellomycotina</taxon>
        <taxon>Mortierellomycetes</taxon>
        <taxon>Mortierellales</taxon>
        <taxon>Mortierellaceae</taxon>
        <taxon>Entomortierella</taxon>
    </lineage>
</organism>
<comment type="caution">
    <text evidence="4">The sequence shown here is derived from an EMBL/GenBank/DDBJ whole genome shotgun (WGS) entry which is preliminary data.</text>
</comment>
<dbReference type="Proteomes" id="UP000827284">
    <property type="component" value="Unassembled WGS sequence"/>
</dbReference>
<keyword evidence="2" id="KW-0812">Transmembrane</keyword>
<reference evidence="4" key="1">
    <citation type="submission" date="2021-11" db="EMBL/GenBank/DDBJ databases">
        <authorList>
            <person name="Herlambang A."/>
            <person name="Guo Y."/>
            <person name="Takashima Y."/>
            <person name="Nishizawa T."/>
        </authorList>
    </citation>
    <scope>NUCLEOTIDE SEQUENCE</scope>
    <source>
        <strain evidence="4">E1425</strain>
    </source>
</reference>
<keyword evidence="2" id="KW-0472">Membrane</keyword>
<evidence type="ECO:0000259" key="3">
    <source>
        <dbReference type="PROSITE" id="PS51212"/>
    </source>
</evidence>
<evidence type="ECO:0000256" key="1">
    <source>
        <dbReference type="SAM" id="MobiDB-lite"/>
    </source>
</evidence>
<dbReference type="OrthoDB" id="74764at2759"/>
<evidence type="ECO:0000256" key="2">
    <source>
        <dbReference type="SAM" id="Phobius"/>
    </source>
</evidence>
<feature type="compositionally biased region" description="Low complexity" evidence="1">
    <location>
        <begin position="300"/>
        <end position="337"/>
    </location>
</feature>
<feature type="domain" description="WSC" evidence="3">
    <location>
        <begin position="1"/>
        <end position="71"/>
    </location>
</feature>
<accession>A0A9P3HGV3</accession>